<gene>
    <name evidence="2" type="ORF">GCM10010923_18480</name>
</gene>
<reference evidence="3" key="1">
    <citation type="journal article" date="2019" name="Int. J. Syst. Evol. Microbiol.">
        <title>The Global Catalogue of Microorganisms (GCM) 10K type strain sequencing project: providing services to taxonomists for standard genome sequencing and annotation.</title>
        <authorList>
            <consortium name="The Broad Institute Genomics Platform"/>
            <consortium name="The Broad Institute Genome Sequencing Center for Infectious Disease"/>
            <person name="Wu L."/>
            <person name="Ma J."/>
        </authorList>
    </citation>
    <scope>NUCLEOTIDE SEQUENCE [LARGE SCALE GENOMIC DNA]</scope>
    <source>
        <strain evidence="3">CGMCC 1.15297</strain>
    </source>
</reference>
<feature type="chain" id="PRO_5045356207" description="Lipoprotein" evidence="1">
    <location>
        <begin position="21"/>
        <end position="215"/>
    </location>
</feature>
<keyword evidence="3" id="KW-1185">Reference proteome</keyword>
<evidence type="ECO:0000313" key="2">
    <source>
        <dbReference type="EMBL" id="GGA08550.1"/>
    </source>
</evidence>
<dbReference type="Proteomes" id="UP000603317">
    <property type="component" value="Unassembled WGS sequence"/>
</dbReference>
<feature type="signal peptide" evidence="1">
    <location>
        <begin position="1"/>
        <end position="20"/>
    </location>
</feature>
<protein>
    <recommendedName>
        <fullName evidence="4">Lipoprotein</fullName>
    </recommendedName>
</protein>
<sequence length="215" mass="22876">MNLRFASFAALAAASLAGCANEGDIVVNQGVGITAVRSTCPAVGIPDYTGDVTTFSAPNNYSAAALDVSASMTNLRFECAESADEIYATASFDVLARRTDTRGARQVTLPYFVTVLRGGSAIVSKKVGSVTVNFADGQDRARATGTAAAYIDRAEATLPEDIREQITRRRRPGDPDAAVDPLTRPEVRAAVARASFEMLVGFQLTEDQLRYNATR</sequence>
<dbReference type="EMBL" id="BMID01000001">
    <property type="protein sequence ID" value="GGA08550.1"/>
    <property type="molecule type" value="Genomic_DNA"/>
</dbReference>
<dbReference type="RefSeq" id="WP_188642419.1">
    <property type="nucleotide sequence ID" value="NZ_BMID01000001.1"/>
</dbReference>
<evidence type="ECO:0000256" key="1">
    <source>
        <dbReference type="SAM" id="SignalP"/>
    </source>
</evidence>
<evidence type="ECO:0008006" key="4">
    <source>
        <dbReference type="Google" id="ProtNLM"/>
    </source>
</evidence>
<organism evidence="2 3">
    <name type="scientific">Blastomonas marina</name>
    <dbReference type="NCBI Taxonomy" id="1867408"/>
    <lineage>
        <taxon>Bacteria</taxon>
        <taxon>Pseudomonadati</taxon>
        <taxon>Pseudomonadota</taxon>
        <taxon>Alphaproteobacteria</taxon>
        <taxon>Sphingomonadales</taxon>
        <taxon>Sphingomonadaceae</taxon>
        <taxon>Blastomonas</taxon>
    </lineage>
</organism>
<accession>A0ABQ1FDV3</accession>
<keyword evidence="1" id="KW-0732">Signal</keyword>
<name>A0ABQ1FDV3_9SPHN</name>
<proteinExistence type="predicted"/>
<evidence type="ECO:0000313" key="3">
    <source>
        <dbReference type="Proteomes" id="UP000603317"/>
    </source>
</evidence>
<dbReference type="PROSITE" id="PS51257">
    <property type="entry name" value="PROKAR_LIPOPROTEIN"/>
    <property type="match status" value="1"/>
</dbReference>
<comment type="caution">
    <text evidence="2">The sequence shown here is derived from an EMBL/GenBank/DDBJ whole genome shotgun (WGS) entry which is preliminary data.</text>
</comment>